<evidence type="ECO:0000313" key="3">
    <source>
        <dbReference type="Proteomes" id="UP001177670"/>
    </source>
</evidence>
<feature type="compositionally biased region" description="Polar residues" evidence="1">
    <location>
        <begin position="39"/>
        <end position="58"/>
    </location>
</feature>
<comment type="caution">
    <text evidence="2">The sequence shown here is derived from an EMBL/GenBank/DDBJ whole genome shotgun (WGS) entry which is preliminary data.</text>
</comment>
<protein>
    <submittedName>
        <fullName evidence="2">Uncharacterized protein</fullName>
    </submittedName>
</protein>
<accession>A0AA40FNI0</accession>
<proteinExistence type="predicted"/>
<evidence type="ECO:0000256" key="1">
    <source>
        <dbReference type="SAM" id="MobiDB-lite"/>
    </source>
</evidence>
<evidence type="ECO:0000313" key="2">
    <source>
        <dbReference type="EMBL" id="KAK1122383.1"/>
    </source>
</evidence>
<sequence length="64" mass="6990">MVRESSDPQNMGHEKGLDLDVSTWTNNDDYEGVIREGTDQFNFSKPSPGTPRSSSTMATGLVTP</sequence>
<feature type="region of interest" description="Disordered" evidence="1">
    <location>
        <begin position="1"/>
        <end position="64"/>
    </location>
</feature>
<reference evidence="2" key="1">
    <citation type="submission" date="2021-10" db="EMBL/GenBank/DDBJ databases">
        <title>Melipona bicolor Genome sequencing and assembly.</title>
        <authorList>
            <person name="Araujo N.S."/>
            <person name="Arias M.C."/>
        </authorList>
    </citation>
    <scope>NUCLEOTIDE SEQUENCE</scope>
    <source>
        <strain evidence="2">USP_2M_L1-L4_2017</strain>
        <tissue evidence="2">Whole body</tissue>
    </source>
</reference>
<dbReference type="EMBL" id="JAHYIQ010000023">
    <property type="protein sequence ID" value="KAK1122383.1"/>
    <property type="molecule type" value="Genomic_DNA"/>
</dbReference>
<keyword evidence="3" id="KW-1185">Reference proteome</keyword>
<organism evidence="2 3">
    <name type="scientific">Melipona bicolor</name>
    <dbReference type="NCBI Taxonomy" id="60889"/>
    <lineage>
        <taxon>Eukaryota</taxon>
        <taxon>Metazoa</taxon>
        <taxon>Ecdysozoa</taxon>
        <taxon>Arthropoda</taxon>
        <taxon>Hexapoda</taxon>
        <taxon>Insecta</taxon>
        <taxon>Pterygota</taxon>
        <taxon>Neoptera</taxon>
        <taxon>Endopterygota</taxon>
        <taxon>Hymenoptera</taxon>
        <taxon>Apocrita</taxon>
        <taxon>Aculeata</taxon>
        <taxon>Apoidea</taxon>
        <taxon>Anthophila</taxon>
        <taxon>Apidae</taxon>
        <taxon>Melipona</taxon>
    </lineage>
</organism>
<gene>
    <name evidence="2" type="ORF">K0M31_009605</name>
</gene>
<dbReference type="Proteomes" id="UP001177670">
    <property type="component" value="Unassembled WGS sequence"/>
</dbReference>
<feature type="compositionally biased region" description="Basic and acidic residues" evidence="1">
    <location>
        <begin position="1"/>
        <end position="18"/>
    </location>
</feature>
<dbReference type="AlphaFoldDB" id="A0AA40FNI0"/>
<name>A0AA40FNI0_9HYME</name>